<feature type="coiled-coil region" evidence="1">
    <location>
        <begin position="51"/>
        <end position="99"/>
    </location>
</feature>
<proteinExistence type="predicted"/>
<dbReference type="RefSeq" id="WP_061995966.1">
    <property type="nucleotide sequence ID" value="NZ_JAAGPU010000030.1"/>
</dbReference>
<comment type="caution">
    <text evidence="2">The sequence shown here is derived from an EMBL/GenBank/DDBJ whole genome shotgun (WGS) entry which is preliminary data.</text>
</comment>
<dbReference type="Proteomes" id="UP000481872">
    <property type="component" value="Unassembled WGS sequence"/>
</dbReference>
<accession>A0A6M0H7J1</accession>
<gene>
    <name evidence="2" type="ORF">G3M99_14295</name>
</gene>
<name>A0A6M0H7J1_9CLOT</name>
<organism evidence="2 3">
    <name type="scientific">Clostridium senegalense</name>
    <dbReference type="NCBI Taxonomy" id="1465809"/>
    <lineage>
        <taxon>Bacteria</taxon>
        <taxon>Bacillati</taxon>
        <taxon>Bacillota</taxon>
        <taxon>Clostridia</taxon>
        <taxon>Eubacteriales</taxon>
        <taxon>Clostridiaceae</taxon>
        <taxon>Clostridium</taxon>
    </lineage>
</organism>
<dbReference type="AlphaFoldDB" id="A0A6M0H7J1"/>
<keyword evidence="1" id="KW-0175">Coiled coil</keyword>
<dbReference type="EMBL" id="JAAGPU010000030">
    <property type="protein sequence ID" value="NEU06003.1"/>
    <property type="molecule type" value="Genomic_DNA"/>
</dbReference>
<keyword evidence="3" id="KW-1185">Reference proteome</keyword>
<evidence type="ECO:0000313" key="2">
    <source>
        <dbReference type="EMBL" id="NEU06003.1"/>
    </source>
</evidence>
<sequence length="105" mass="12636">MEELEKLLSRLVDFLIITFKKINIFLVTYYDKLLFYFNKQNTIKKMYEPSIKKRTEENAKLNDTLKQLKLEEYTLNNSIKNAKNKLFMLEKKIDSTEDCIKNTMP</sequence>
<protein>
    <submittedName>
        <fullName evidence="2">Uncharacterized protein</fullName>
    </submittedName>
</protein>
<evidence type="ECO:0000256" key="1">
    <source>
        <dbReference type="SAM" id="Coils"/>
    </source>
</evidence>
<evidence type="ECO:0000313" key="3">
    <source>
        <dbReference type="Proteomes" id="UP000481872"/>
    </source>
</evidence>
<reference evidence="2 3" key="1">
    <citation type="submission" date="2020-02" db="EMBL/GenBank/DDBJ databases">
        <title>Genome assembly of a novel Clostridium senegalense strain.</title>
        <authorList>
            <person name="Gupta T.B."/>
            <person name="Jauregui R."/>
            <person name="Maclean P."/>
            <person name="Nawarathana A."/>
            <person name="Brightwell G."/>
        </authorList>
    </citation>
    <scope>NUCLEOTIDE SEQUENCE [LARGE SCALE GENOMIC DNA]</scope>
    <source>
        <strain evidence="2 3">AGRFS4</strain>
    </source>
</reference>